<name>A0A0G4I0D8_9ALVE</name>
<dbReference type="PhylomeDB" id="A0A0G4I0D8"/>
<organism evidence="2">
    <name type="scientific">Chromera velia CCMP2878</name>
    <dbReference type="NCBI Taxonomy" id="1169474"/>
    <lineage>
        <taxon>Eukaryota</taxon>
        <taxon>Sar</taxon>
        <taxon>Alveolata</taxon>
        <taxon>Colpodellida</taxon>
        <taxon>Chromeraceae</taxon>
        <taxon>Chromera</taxon>
    </lineage>
</organism>
<feature type="region of interest" description="Disordered" evidence="1">
    <location>
        <begin position="118"/>
        <end position="137"/>
    </location>
</feature>
<dbReference type="AlphaFoldDB" id="A0A0G4I0D8"/>
<evidence type="ECO:0000256" key="1">
    <source>
        <dbReference type="SAM" id="MobiDB-lite"/>
    </source>
</evidence>
<proteinExistence type="predicted"/>
<dbReference type="EMBL" id="CDMZ01004627">
    <property type="protein sequence ID" value="CEM50308.1"/>
    <property type="molecule type" value="Genomic_DNA"/>
</dbReference>
<reference evidence="2" key="1">
    <citation type="submission" date="2014-11" db="EMBL/GenBank/DDBJ databases">
        <authorList>
            <person name="Otto D Thomas"/>
            <person name="Naeem Raeece"/>
        </authorList>
    </citation>
    <scope>NUCLEOTIDE SEQUENCE</scope>
</reference>
<accession>A0A0G4I0D8</accession>
<gene>
    <name evidence="2" type="ORF">Cvel_9919</name>
</gene>
<evidence type="ECO:0000313" key="2">
    <source>
        <dbReference type="EMBL" id="CEM50308.1"/>
    </source>
</evidence>
<dbReference type="Gene3D" id="1.20.5.2050">
    <property type="match status" value="2"/>
</dbReference>
<feature type="region of interest" description="Disordered" evidence="1">
    <location>
        <begin position="62"/>
        <end position="88"/>
    </location>
</feature>
<protein>
    <recommendedName>
        <fullName evidence="3">AP2/ERF domain-containing protein</fullName>
    </recommendedName>
</protein>
<evidence type="ECO:0008006" key="3">
    <source>
        <dbReference type="Google" id="ProtNLM"/>
    </source>
</evidence>
<sequence length="364" mass="41982">MERLCLQAALRHRTPGFSRLKGSGCFPGALFCQTRAYGRRMRLWVPNETVFRDLKKFKDQSKATARLRKDVKRPASAPEDPIDESAEKARIPSKFQRGVSEIQAAIDRQRGEVRGRPALRPIEPGTLFPPEETEAAEEDVKPYVRTRKERQHVFHWGVGNKARSTGRAPQFMPAYKHRPKEVTIREDYFESDNPNIVWESLNECWEVCWFENGKLTARPFAVKKHGIERAKKLAFAYYDKLKSDGKIRPAPRHESRMEGVTWDPQLMCWVTHYRDGLFPKSKAFSAEIHGFEGARALALDLRLDFLSRKEIEAATGMSGEDQMSALRERWQADAEEITEEEIRKGKPWPHKQAYYAPGPAFKTH</sequence>
<dbReference type="VEuPathDB" id="CryptoDB:Cvel_9919"/>